<proteinExistence type="predicted"/>
<protein>
    <recommendedName>
        <fullName evidence="3">TetR family transcriptional regulator</fullName>
    </recommendedName>
</protein>
<comment type="caution">
    <text evidence="1">The sequence shown here is derived from an EMBL/GenBank/DDBJ whole genome shotgun (WGS) entry which is preliminary data.</text>
</comment>
<name>A0ABP8P0P6_9NOCA</name>
<evidence type="ECO:0000313" key="1">
    <source>
        <dbReference type="EMBL" id="GAA4476817.1"/>
    </source>
</evidence>
<dbReference type="EMBL" id="BAABFB010000029">
    <property type="protein sequence ID" value="GAA4476817.1"/>
    <property type="molecule type" value="Genomic_DNA"/>
</dbReference>
<reference evidence="2" key="1">
    <citation type="journal article" date="2019" name="Int. J. Syst. Evol. Microbiol.">
        <title>The Global Catalogue of Microorganisms (GCM) 10K type strain sequencing project: providing services to taxonomists for standard genome sequencing and annotation.</title>
        <authorList>
            <consortium name="The Broad Institute Genomics Platform"/>
            <consortium name="The Broad Institute Genome Sequencing Center for Infectious Disease"/>
            <person name="Wu L."/>
            <person name="Ma J."/>
        </authorList>
    </citation>
    <scope>NUCLEOTIDE SEQUENCE [LARGE SCALE GENOMIC DNA]</scope>
    <source>
        <strain evidence="2">JCM 32206</strain>
    </source>
</reference>
<organism evidence="1 2">
    <name type="scientific">Rhodococcus olei</name>
    <dbReference type="NCBI Taxonomy" id="2161675"/>
    <lineage>
        <taxon>Bacteria</taxon>
        <taxon>Bacillati</taxon>
        <taxon>Actinomycetota</taxon>
        <taxon>Actinomycetes</taxon>
        <taxon>Mycobacteriales</taxon>
        <taxon>Nocardiaceae</taxon>
        <taxon>Rhodococcus</taxon>
    </lineage>
</organism>
<accession>A0ABP8P0P6</accession>
<evidence type="ECO:0008006" key="3">
    <source>
        <dbReference type="Google" id="ProtNLM"/>
    </source>
</evidence>
<sequence>MVSPRNNWSDEFIDVFLDEARRHGLTAPRTTVAGIIDRHTAQVALRLGVTVNTARTRISEGDIRDMAREASAGFAKGEPGQELLDIPVTHTVPLAVVARTLACLAATSELAITAAAARLDREDIGHAGGKATALIAAWSLMIERTATDNDHDGVLAVAVPEAAIHRALRELARATVHLDAGALPLDGGDPDLLRAALGDNITALLGEL</sequence>
<gene>
    <name evidence="1" type="ORF">GCM10023094_17640</name>
</gene>
<keyword evidence="2" id="KW-1185">Reference proteome</keyword>
<dbReference type="Proteomes" id="UP001501183">
    <property type="component" value="Unassembled WGS sequence"/>
</dbReference>
<evidence type="ECO:0000313" key="2">
    <source>
        <dbReference type="Proteomes" id="UP001501183"/>
    </source>
</evidence>